<name>A0A1X6ML94_9APHY</name>
<dbReference type="Proteomes" id="UP000194127">
    <property type="component" value="Unassembled WGS sequence"/>
</dbReference>
<sequence>MFTDPDDEGPDQLCAEERRAINEKLLMLANEVELEPDVIRSVPTTGADFLQELAELGAIDARYQNRTTARTSMKNYPKLTELLAGALAKKDFSAICRLQLLRPTATWQQSAKDAGMWPSVNEEKSKAVRDAWASPYIGDAHTMLLENVRRLNENRRPSPYRTSVLVLQSSGTGKSRTVDELAKDIFVIPLNIRKTAPGYPYPHADTSISHYLVGYYHSWDAAIAAYYSFFSCLFCGILAEVKAHLKCDYEDAMELAQAWRAHLMAIDAGCADRRTNRERLYADIIERAYGSKGDLSRDLNEACDRIVRQGMALADEIAKRVRSIDKRLVIVIEFGSDCIPAPCNEMPWDVFPGGEILAYEGQKSLKDVCTLEFMCNFGRPLWQALYTSAHERVRASVVNVAISKLTGIYNYTDADDANLRDVLDDARLAALSVRLLLEYPPLNEDFILTGMRLVESHMAIAYTFKADRQGLTAGYPSEPIVAEAAAQVMWKFRRPVSEVLAQYVTSGMVPIGTRGELVMRLLLIKAFDWAATRFWRESELIDRPVHLFHFLSELFGPEHLSHIKKARPDNCGDKQTFEKAFKDAYIRFTHFARMEDDSLVSSQGAWAAIMRGIAWLCSPTQETVDCIIPVTIGTGMLSEKTMTAIFIRASNRPRSTLHPIDEASLNGRNGRSFFPEDSTTPRPYITIVMEFGIQTADNYATTSTVGPDPHNPATHQSSPMDHGSANTALHPRYAMVVYGCSRKVYKVIQDKRSYKLLLNGRNIYDDHPRQESVEWLRRIRGWSARTSSMKWADDTEYLSEAGEDGEMAAAREVQDDVGWIDISTRPDASDDDGNSNV</sequence>
<organism evidence="2 3">
    <name type="scientific">Postia placenta MAD-698-R-SB12</name>
    <dbReference type="NCBI Taxonomy" id="670580"/>
    <lineage>
        <taxon>Eukaryota</taxon>
        <taxon>Fungi</taxon>
        <taxon>Dikarya</taxon>
        <taxon>Basidiomycota</taxon>
        <taxon>Agaricomycotina</taxon>
        <taxon>Agaricomycetes</taxon>
        <taxon>Polyporales</taxon>
        <taxon>Adustoporiaceae</taxon>
        <taxon>Rhodonia</taxon>
    </lineage>
</organism>
<gene>
    <name evidence="2" type="ORF">POSPLADRAFT_1076387</name>
</gene>
<dbReference type="STRING" id="670580.A0A1X6ML94"/>
<protein>
    <submittedName>
        <fullName evidence="2">Uncharacterized protein</fullName>
    </submittedName>
</protein>
<keyword evidence="3" id="KW-1185">Reference proteome</keyword>
<dbReference type="RefSeq" id="XP_024333995.1">
    <property type="nucleotide sequence ID" value="XM_024482914.1"/>
</dbReference>
<evidence type="ECO:0000313" key="2">
    <source>
        <dbReference type="EMBL" id="OSX57201.1"/>
    </source>
</evidence>
<dbReference type="AlphaFoldDB" id="A0A1X6ML94"/>
<evidence type="ECO:0000313" key="3">
    <source>
        <dbReference type="Proteomes" id="UP000194127"/>
    </source>
</evidence>
<dbReference type="PANTHER" id="PTHR33266:SF1">
    <property type="entry name" value="F-BOX DOMAIN-CONTAINING PROTEIN"/>
    <property type="match status" value="1"/>
</dbReference>
<reference evidence="2 3" key="1">
    <citation type="submission" date="2017-04" db="EMBL/GenBank/DDBJ databases">
        <title>Genome Sequence of the Model Brown-Rot Fungus Postia placenta SB12.</title>
        <authorList>
            <consortium name="DOE Joint Genome Institute"/>
            <person name="Gaskell J."/>
            <person name="Kersten P."/>
            <person name="Larrondo L.F."/>
            <person name="Canessa P."/>
            <person name="Martinez D."/>
            <person name="Hibbett D."/>
            <person name="Schmoll M."/>
            <person name="Kubicek C.P."/>
            <person name="Martinez A.T."/>
            <person name="Yadav J."/>
            <person name="Master E."/>
            <person name="Magnuson J.K."/>
            <person name="James T."/>
            <person name="Yaver D."/>
            <person name="Berka R."/>
            <person name="Labutti K."/>
            <person name="Lipzen A."/>
            <person name="Aerts A."/>
            <person name="Barry K."/>
            <person name="Henrissat B."/>
            <person name="Blanchette R."/>
            <person name="Grigoriev I."/>
            <person name="Cullen D."/>
        </authorList>
    </citation>
    <scope>NUCLEOTIDE SEQUENCE [LARGE SCALE GENOMIC DNA]</scope>
    <source>
        <strain evidence="2 3">MAD-698-R-SB12</strain>
    </source>
</reference>
<dbReference type="EMBL" id="KZ110609">
    <property type="protein sequence ID" value="OSX57201.1"/>
    <property type="molecule type" value="Genomic_DNA"/>
</dbReference>
<dbReference type="GeneID" id="36327863"/>
<evidence type="ECO:0000256" key="1">
    <source>
        <dbReference type="SAM" id="MobiDB-lite"/>
    </source>
</evidence>
<feature type="region of interest" description="Disordered" evidence="1">
    <location>
        <begin position="702"/>
        <end position="726"/>
    </location>
</feature>
<proteinExistence type="predicted"/>
<dbReference type="PANTHER" id="PTHR33266">
    <property type="entry name" value="CHROMOSOME 15, WHOLE GENOME SHOTGUN SEQUENCE"/>
    <property type="match status" value="1"/>
</dbReference>
<feature type="compositionally biased region" description="Polar residues" evidence="1">
    <location>
        <begin position="713"/>
        <end position="726"/>
    </location>
</feature>
<accession>A0A1X6ML94</accession>
<dbReference type="OrthoDB" id="107110at2759"/>